<dbReference type="eggNOG" id="ENOG502RXU0">
    <property type="taxonomic scope" value="Eukaryota"/>
</dbReference>
<dbReference type="AlphaFoldDB" id="Q54IX9"/>
<evidence type="ECO:0000259" key="3">
    <source>
        <dbReference type="PROSITE" id="PS50850"/>
    </source>
</evidence>
<dbReference type="HOGENOM" id="CLU_040254_0_0_1"/>
<dbReference type="InterPro" id="IPR020846">
    <property type="entry name" value="MFS_dom"/>
</dbReference>
<feature type="transmembrane region" description="Helical" evidence="2">
    <location>
        <begin position="63"/>
        <end position="84"/>
    </location>
</feature>
<dbReference type="Gene3D" id="1.20.1250.20">
    <property type="entry name" value="MFS general substrate transporter like domains"/>
    <property type="match status" value="2"/>
</dbReference>
<dbReference type="Proteomes" id="UP000002195">
    <property type="component" value="Unassembled WGS sequence"/>
</dbReference>
<feature type="transmembrane region" description="Helical" evidence="2">
    <location>
        <begin position="193"/>
        <end position="213"/>
    </location>
</feature>
<feature type="transmembrane region" description="Helical" evidence="2">
    <location>
        <begin position="233"/>
        <end position="253"/>
    </location>
</feature>
<dbReference type="STRING" id="44689.Q54IX9"/>
<dbReference type="RefSeq" id="XP_636751.1">
    <property type="nucleotide sequence ID" value="XM_631659.1"/>
</dbReference>
<feature type="transmembrane region" description="Helical" evidence="2">
    <location>
        <begin position="288"/>
        <end position="312"/>
    </location>
</feature>
<feature type="transmembrane region" description="Helical" evidence="2">
    <location>
        <begin position="332"/>
        <end position="351"/>
    </location>
</feature>
<comment type="caution">
    <text evidence="4">The sequence shown here is derived from an EMBL/GenBank/DDBJ whole genome shotgun (WGS) entry which is preliminary data.</text>
</comment>
<dbReference type="GO" id="GO:0022857">
    <property type="term" value="F:transmembrane transporter activity"/>
    <property type="evidence" value="ECO:0007669"/>
    <property type="project" value="InterPro"/>
</dbReference>
<name>Q54IX9_DICDI</name>
<keyword evidence="5" id="KW-1185">Reference proteome</keyword>
<feature type="transmembrane region" description="Helical" evidence="2">
    <location>
        <begin position="104"/>
        <end position="123"/>
    </location>
</feature>
<keyword evidence="2" id="KW-1133">Transmembrane helix</keyword>
<dbReference type="dictyBase" id="DDB_G0288435"/>
<dbReference type="SMR" id="Q54IX9"/>
<evidence type="ECO:0000256" key="2">
    <source>
        <dbReference type="SAM" id="Phobius"/>
    </source>
</evidence>
<dbReference type="InterPro" id="IPR036259">
    <property type="entry name" value="MFS_trans_sf"/>
</dbReference>
<comment type="subcellular location">
    <subcellularLocation>
        <location evidence="1">Membrane</location>
        <topology evidence="1">Multi-pass membrane protein</topology>
    </subcellularLocation>
</comment>
<feature type="transmembrane region" description="Helical" evidence="2">
    <location>
        <begin position="420"/>
        <end position="443"/>
    </location>
</feature>
<evidence type="ECO:0000256" key="1">
    <source>
        <dbReference type="ARBA" id="ARBA00004141"/>
    </source>
</evidence>
<organism evidence="4 5">
    <name type="scientific">Dictyostelium discoideum</name>
    <name type="common">Social amoeba</name>
    <dbReference type="NCBI Taxonomy" id="44689"/>
    <lineage>
        <taxon>Eukaryota</taxon>
        <taxon>Amoebozoa</taxon>
        <taxon>Evosea</taxon>
        <taxon>Eumycetozoa</taxon>
        <taxon>Dictyostelia</taxon>
        <taxon>Dictyosteliales</taxon>
        <taxon>Dictyosteliaceae</taxon>
        <taxon>Dictyostelium</taxon>
    </lineage>
</organism>
<keyword evidence="2" id="KW-0472">Membrane</keyword>
<dbReference type="GO" id="GO:0016020">
    <property type="term" value="C:membrane"/>
    <property type="evidence" value="ECO:0007669"/>
    <property type="project" value="UniProtKB-SubCell"/>
</dbReference>
<feature type="transmembrane region" description="Helical" evidence="2">
    <location>
        <begin position="449"/>
        <end position="471"/>
    </location>
</feature>
<dbReference type="InParanoid" id="Q54IX9"/>
<dbReference type="InterPro" id="IPR011701">
    <property type="entry name" value="MFS"/>
</dbReference>
<evidence type="ECO:0000313" key="5">
    <source>
        <dbReference type="Proteomes" id="UP000002195"/>
    </source>
</evidence>
<gene>
    <name evidence="4" type="ORF">DDB_G0288435</name>
</gene>
<dbReference type="PANTHER" id="PTHR23524:SF1">
    <property type="entry name" value="MRH DOMAIN-CONTAINING PROTEIN-RELATED"/>
    <property type="match status" value="1"/>
</dbReference>
<dbReference type="PhylomeDB" id="Q54IX9"/>
<sequence>MDSDIENINSNNNNKKIENHAIIINNNDEKNQINNNNNNNNNQTPIKERSFLYIHKINNDVSYMNLLTSYIGSFLSICFFVFINVAQPDILSSLGISDDQQGRISGNLSFCNEIVIVVASYTWGILSDKIGRRGVYSAGMFIIGIGLAIYPFANSIVCLYIFRMIFAVGAASCSSMLSAVLADYIPFRDRGKASGLLGFAAGGGAVLASLVLMKIPNLIKQNSDLPSRQSTEVVYGMTAALAIIGSVLLFFCLQRKSKDIKLMCNEKKNALKIAWDGLKAGKKPLLSLAYGSGFLARGDSAIATTFLSLWIYQYTLSINGGDKTAALSKSGTISGIAQTCALFFALVAGFLCDRMNRIFAMVLLAMIGCVGYFMLAFSENPLTTQFFVGACIIGCAETGMVVSSTALVAQESPTELRGSVSGFFSQCGSIGILVASLLGGILYDKWNGYPFALFGVFSALLSIWGLVVFFITQFKQSLVPNSPIKNFFKNFIQNNDREFNNQKQIDSLKDPLISNLL</sequence>
<protein>
    <recommendedName>
        <fullName evidence="3">Major facilitator superfamily (MFS) profile domain-containing protein</fullName>
    </recommendedName>
</protein>
<dbReference type="Pfam" id="PF07690">
    <property type="entry name" value="MFS_1"/>
    <property type="match status" value="1"/>
</dbReference>
<feature type="transmembrane region" description="Helical" evidence="2">
    <location>
        <begin position="358"/>
        <end position="378"/>
    </location>
</feature>
<proteinExistence type="predicted"/>
<dbReference type="SUPFAM" id="SSF103473">
    <property type="entry name" value="MFS general substrate transporter"/>
    <property type="match status" value="1"/>
</dbReference>
<feature type="transmembrane region" description="Helical" evidence="2">
    <location>
        <begin position="384"/>
        <end position="408"/>
    </location>
</feature>
<feature type="domain" description="Major facilitator superfamily (MFS) profile" evidence="3">
    <location>
        <begin position="65"/>
        <end position="476"/>
    </location>
</feature>
<dbReference type="EMBL" id="AAFI02000111">
    <property type="protein sequence ID" value="EAL63243.1"/>
    <property type="molecule type" value="Genomic_DNA"/>
</dbReference>
<dbReference type="GeneID" id="8626629"/>
<dbReference type="PROSITE" id="PS50850">
    <property type="entry name" value="MFS"/>
    <property type="match status" value="1"/>
</dbReference>
<dbReference type="OMA" id="IPLFVNH"/>
<reference evidence="4 5" key="1">
    <citation type="journal article" date="2005" name="Nature">
        <title>The genome of the social amoeba Dictyostelium discoideum.</title>
        <authorList>
            <consortium name="The Dictyostelium discoideum Sequencing Consortium"/>
            <person name="Eichinger L."/>
            <person name="Pachebat J.A."/>
            <person name="Glockner G."/>
            <person name="Rajandream M.A."/>
            <person name="Sucgang R."/>
            <person name="Berriman M."/>
            <person name="Song J."/>
            <person name="Olsen R."/>
            <person name="Szafranski K."/>
            <person name="Xu Q."/>
            <person name="Tunggal B."/>
            <person name="Kummerfeld S."/>
            <person name="Madera M."/>
            <person name="Konfortov B.A."/>
            <person name="Rivero F."/>
            <person name="Bankier A.T."/>
            <person name="Lehmann R."/>
            <person name="Hamlin N."/>
            <person name="Davies R."/>
            <person name="Gaudet P."/>
            <person name="Fey P."/>
            <person name="Pilcher K."/>
            <person name="Chen G."/>
            <person name="Saunders D."/>
            <person name="Sodergren E."/>
            <person name="Davis P."/>
            <person name="Kerhornou A."/>
            <person name="Nie X."/>
            <person name="Hall N."/>
            <person name="Anjard C."/>
            <person name="Hemphill L."/>
            <person name="Bason N."/>
            <person name="Farbrother P."/>
            <person name="Desany B."/>
            <person name="Just E."/>
            <person name="Morio T."/>
            <person name="Rost R."/>
            <person name="Churcher C."/>
            <person name="Cooper J."/>
            <person name="Haydock S."/>
            <person name="van Driessche N."/>
            <person name="Cronin A."/>
            <person name="Goodhead I."/>
            <person name="Muzny D."/>
            <person name="Mourier T."/>
            <person name="Pain A."/>
            <person name="Lu M."/>
            <person name="Harper D."/>
            <person name="Lindsay R."/>
            <person name="Hauser H."/>
            <person name="James K."/>
            <person name="Quiles M."/>
            <person name="Madan Babu M."/>
            <person name="Saito T."/>
            <person name="Buchrieser C."/>
            <person name="Wardroper A."/>
            <person name="Felder M."/>
            <person name="Thangavelu M."/>
            <person name="Johnson D."/>
            <person name="Knights A."/>
            <person name="Loulseged H."/>
            <person name="Mungall K."/>
            <person name="Oliver K."/>
            <person name="Price C."/>
            <person name="Quail M.A."/>
            <person name="Urushihara H."/>
            <person name="Hernandez J."/>
            <person name="Rabbinowitsch E."/>
            <person name="Steffen D."/>
            <person name="Sanders M."/>
            <person name="Ma J."/>
            <person name="Kohara Y."/>
            <person name="Sharp S."/>
            <person name="Simmonds M."/>
            <person name="Spiegler S."/>
            <person name="Tivey A."/>
            <person name="Sugano S."/>
            <person name="White B."/>
            <person name="Walker D."/>
            <person name="Woodward J."/>
            <person name="Winckler T."/>
            <person name="Tanaka Y."/>
            <person name="Shaulsky G."/>
            <person name="Schleicher M."/>
            <person name="Weinstock G."/>
            <person name="Rosenthal A."/>
            <person name="Cox E.C."/>
            <person name="Chisholm R.L."/>
            <person name="Gibbs R."/>
            <person name="Loomis W.F."/>
            <person name="Platzer M."/>
            <person name="Kay R.R."/>
            <person name="Williams J."/>
            <person name="Dear P.H."/>
            <person name="Noegel A.A."/>
            <person name="Barrell B."/>
            <person name="Kuspa A."/>
        </authorList>
    </citation>
    <scope>NUCLEOTIDE SEQUENCE [LARGE SCALE GENOMIC DNA]</scope>
    <source>
        <strain evidence="4 5">AX4</strain>
    </source>
</reference>
<dbReference type="PANTHER" id="PTHR23524">
    <property type="entry name" value="TRANSPORTER, PUTATIVE (AFU_ORTHOLOGUE AFUA_8G04850)-RELATED"/>
    <property type="match status" value="1"/>
</dbReference>
<feature type="transmembrane region" description="Helical" evidence="2">
    <location>
        <begin position="159"/>
        <end position="181"/>
    </location>
</feature>
<dbReference type="VEuPathDB" id="AmoebaDB:DDB_G0288435"/>
<dbReference type="PaxDb" id="44689-DDB0187945"/>
<keyword evidence="2" id="KW-0812">Transmembrane</keyword>
<feature type="transmembrane region" description="Helical" evidence="2">
    <location>
        <begin position="135"/>
        <end position="153"/>
    </location>
</feature>
<accession>Q54IX9</accession>
<dbReference type="KEGG" id="ddi:DDB_G0288435"/>
<evidence type="ECO:0000313" key="4">
    <source>
        <dbReference type="EMBL" id="EAL63243.1"/>
    </source>
</evidence>